<dbReference type="InterPro" id="IPR025758">
    <property type="entry name" value="Fic/DOC_N"/>
</dbReference>
<evidence type="ECO:0000259" key="1">
    <source>
        <dbReference type="PROSITE" id="PS51459"/>
    </source>
</evidence>
<evidence type="ECO:0000313" key="3">
    <source>
        <dbReference type="Proteomes" id="UP000231857"/>
    </source>
</evidence>
<name>A0ABX4PNB4_9LEPT</name>
<feature type="domain" description="Fido" evidence="1">
    <location>
        <begin position="118"/>
        <end position="262"/>
    </location>
</feature>
<dbReference type="Proteomes" id="UP000231857">
    <property type="component" value="Unassembled WGS sequence"/>
</dbReference>
<dbReference type="PANTHER" id="PTHR13504:SF38">
    <property type="entry name" value="FIDO DOMAIN-CONTAINING PROTEIN"/>
    <property type="match status" value="1"/>
</dbReference>
<gene>
    <name evidence="2" type="ORF">CH363_01155</name>
</gene>
<dbReference type="PANTHER" id="PTHR13504">
    <property type="entry name" value="FIDO DOMAIN-CONTAINING PROTEIN DDB_G0283145"/>
    <property type="match status" value="1"/>
</dbReference>
<dbReference type="EMBL" id="NPEI01000001">
    <property type="protein sequence ID" value="PKA17289.1"/>
    <property type="molecule type" value="Genomic_DNA"/>
</dbReference>
<dbReference type="Gene3D" id="1.10.3290.10">
    <property type="entry name" value="Fido-like domain"/>
    <property type="match status" value="1"/>
</dbReference>
<dbReference type="Pfam" id="PF13784">
    <property type="entry name" value="Fic_N"/>
    <property type="match status" value="1"/>
</dbReference>
<protein>
    <recommendedName>
        <fullName evidence="1">Fido domain-containing protein</fullName>
    </recommendedName>
</protein>
<comment type="caution">
    <text evidence="2">The sequence shown here is derived from an EMBL/GenBank/DDBJ whole genome shotgun (WGS) entry which is preliminary data.</text>
</comment>
<dbReference type="Pfam" id="PF02661">
    <property type="entry name" value="Fic"/>
    <property type="match status" value="1"/>
</dbReference>
<evidence type="ECO:0000313" key="2">
    <source>
        <dbReference type="EMBL" id="PKA17289.1"/>
    </source>
</evidence>
<proteinExistence type="predicted"/>
<accession>A0ABX4PNB4</accession>
<dbReference type="InterPro" id="IPR040198">
    <property type="entry name" value="Fido_containing"/>
</dbReference>
<dbReference type="SUPFAM" id="SSF140931">
    <property type="entry name" value="Fic-like"/>
    <property type="match status" value="1"/>
</dbReference>
<organism evidence="2 3">
    <name type="scientific">Leptospira haakeii</name>
    <dbReference type="NCBI Taxonomy" id="2023198"/>
    <lineage>
        <taxon>Bacteria</taxon>
        <taxon>Pseudomonadati</taxon>
        <taxon>Spirochaetota</taxon>
        <taxon>Spirochaetia</taxon>
        <taxon>Leptospirales</taxon>
        <taxon>Leptospiraceae</taxon>
        <taxon>Leptospira</taxon>
    </lineage>
</organism>
<dbReference type="InterPro" id="IPR026287">
    <property type="entry name" value="SoFic-like"/>
</dbReference>
<dbReference type="PIRSF" id="PIRSF038925">
    <property type="entry name" value="AMP-prot_trans"/>
    <property type="match status" value="1"/>
</dbReference>
<keyword evidence="3" id="KW-1185">Reference proteome</keyword>
<sequence length="362" mass="41541">MRYMLPFDPETPYDLQNLPPVLDFESKGFLKLIAKARTELGELKGFASALPNPMLLLSPAIIKESVASSNIENINTTVSNVLQQSLFPEYERDDYDKEVLRYRSAVELGFHELKRFPISNRLIERVHKELMFGKESGFRKLQNKIINSNTGEPIYTPPIASKIPDLISNLEKFLNEENDGIDPLLKCAISHYQFEAIHPFLDGNGRTGRILMVLYLIQAKMLSLPILYVSGYINSNRSRYYELLAGVSSQGNWEPFLEFMLNAFYLQAKSTKDLLFKIIELYQTYKKELSIDRPKLAKTGIVEAMFASPVLSPVSLGERIDVHYTTATRYLEELKDANYLVDMNYGKYHLFINKVLLDLLQE</sequence>
<dbReference type="InterPro" id="IPR003812">
    <property type="entry name" value="Fido"/>
</dbReference>
<dbReference type="InterPro" id="IPR036597">
    <property type="entry name" value="Fido-like_dom_sf"/>
</dbReference>
<dbReference type="PROSITE" id="PS51459">
    <property type="entry name" value="FIDO"/>
    <property type="match status" value="1"/>
</dbReference>
<reference evidence="2 3" key="1">
    <citation type="submission" date="2017-07" db="EMBL/GenBank/DDBJ databases">
        <title>Leptospira spp. isolated from tropical soils.</title>
        <authorList>
            <person name="Thibeaux R."/>
            <person name="Iraola G."/>
            <person name="Ferres I."/>
            <person name="Bierque E."/>
            <person name="Girault D."/>
            <person name="Soupe-Gilbert M.-E."/>
            <person name="Picardeau M."/>
            <person name="Goarant C."/>
        </authorList>
    </citation>
    <scope>NUCLEOTIDE SEQUENCE [LARGE SCALE GENOMIC DNA]</scope>
    <source>
        <strain evidence="2 3">ATI7-C-A2</strain>
    </source>
</reference>